<name>A0A9D4RP46_DREPO</name>
<dbReference type="Pfam" id="PF03281">
    <property type="entry name" value="Mab-21"/>
    <property type="match status" value="1"/>
</dbReference>
<evidence type="ECO:0000256" key="7">
    <source>
        <dbReference type="ARBA" id="ARBA00022840"/>
    </source>
</evidence>
<dbReference type="PANTHER" id="PTHR10656">
    <property type="entry name" value="CELL FATE DETERMINING PROTEIN MAB21-RELATED"/>
    <property type="match status" value="1"/>
</dbReference>
<gene>
    <name evidence="11" type="ORF">DPMN_038927</name>
</gene>
<sequence length="433" mass="49924">MNCLGYGPEIIKARRDIYKQHEMLYNAGLYEQYGATSIISGSKGEGLSFFLESDTDLVYILPDVMCLEDGIQHVNLSSETTVLRLHTRMSYPGHCRLLKERCGWILPALANSFCDDGYGRTIVSSDLFIHECKKKSRGIGVSKNRAGPSLPNVFFGILDRDMVYSLRCHCPSILQRWAERSRHWPSPSVVQNVVSMGACVTPVGFKESEYSHVEWRICFNTGEKELVFNLNDVQVKLYILLKMVKKDVLKPRNKEITSYTLKNIILWQAEKNLQSLFNERSLLHWLNKALCDLRTAINTQQLPYYMIPERNLMAASGLVSERQSEFVAKLTDMINEGPRVILRLQKLRKAIVAHPEPLLWYSRKRIELELVWLLSSLSYQLSKRPGATHVSDLIKLVTFQRLNEIVGKVDQRMIMEGSRVDDIHYDVWFRMLM</sequence>
<reference evidence="11" key="2">
    <citation type="submission" date="2020-11" db="EMBL/GenBank/DDBJ databases">
        <authorList>
            <person name="McCartney M.A."/>
            <person name="Auch B."/>
            <person name="Kono T."/>
            <person name="Mallez S."/>
            <person name="Becker A."/>
            <person name="Gohl D.M."/>
            <person name="Silverstein K.A.T."/>
            <person name="Koren S."/>
            <person name="Bechman K.B."/>
            <person name="Herman A."/>
            <person name="Abrahante J.E."/>
            <person name="Garbe J."/>
        </authorList>
    </citation>
    <scope>NUCLEOTIDE SEQUENCE</scope>
    <source>
        <strain evidence="11">Duluth1</strain>
        <tissue evidence="11">Whole animal</tissue>
    </source>
</reference>
<feature type="domain" description="Mab-21-like nucleotidyltransferase" evidence="9">
    <location>
        <begin position="161"/>
        <end position="226"/>
    </location>
</feature>
<dbReference type="InterPro" id="IPR046906">
    <property type="entry name" value="Mab-21_HhH/H2TH-like"/>
</dbReference>
<evidence type="ECO:0000256" key="8">
    <source>
        <dbReference type="ARBA" id="ARBA00022842"/>
    </source>
</evidence>
<comment type="similarity">
    <text evidence="2">Belongs to the mab-21 family.</text>
</comment>
<dbReference type="InterPro" id="IPR024810">
    <property type="entry name" value="MAB21L/cGLR"/>
</dbReference>
<dbReference type="EMBL" id="JAIWYP010000002">
    <property type="protein sequence ID" value="KAH3875654.1"/>
    <property type="molecule type" value="Genomic_DNA"/>
</dbReference>
<dbReference type="InterPro" id="IPR046903">
    <property type="entry name" value="Mab-21-like_nuc_Trfase"/>
</dbReference>
<keyword evidence="6" id="KW-0547">Nucleotide-binding</keyword>
<evidence type="ECO:0000256" key="5">
    <source>
        <dbReference type="ARBA" id="ARBA00022723"/>
    </source>
</evidence>
<evidence type="ECO:0000313" key="11">
    <source>
        <dbReference type="EMBL" id="KAH3875654.1"/>
    </source>
</evidence>
<dbReference type="Gene3D" id="1.10.1410.40">
    <property type="match status" value="1"/>
</dbReference>
<evidence type="ECO:0000256" key="3">
    <source>
        <dbReference type="ARBA" id="ARBA00022679"/>
    </source>
</evidence>
<dbReference type="AlphaFoldDB" id="A0A9D4RP46"/>
<evidence type="ECO:0000256" key="4">
    <source>
        <dbReference type="ARBA" id="ARBA00022695"/>
    </source>
</evidence>
<keyword evidence="12" id="KW-1185">Reference proteome</keyword>
<keyword evidence="7" id="KW-0067">ATP-binding</keyword>
<keyword evidence="4" id="KW-0548">Nucleotidyltransferase</keyword>
<comment type="cofactor">
    <cofactor evidence="1">
        <name>Mg(2+)</name>
        <dbReference type="ChEBI" id="CHEBI:18420"/>
    </cofactor>
</comment>
<evidence type="ECO:0000256" key="2">
    <source>
        <dbReference type="ARBA" id="ARBA00008307"/>
    </source>
</evidence>
<dbReference type="GO" id="GO:0016779">
    <property type="term" value="F:nucleotidyltransferase activity"/>
    <property type="evidence" value="ECO:0007669"/>
    <property type="project" value="UniProtKB-KW"/>
</dbReference>
<evidence type="ECO:0000256" key="1">
    <source>
        <dbReference type="ARBA" id="ARBA00001946"/>
    </source>
</evidence>
<evidence type="ECO:0000313" key="12">
    <source>
        <dbReference type="Proteomes" id="UP000828390"/>
    </source>
</evidence>
<organism evidence="11 12">
    <name type="scientific">Dreissena polymorpha</name>
    <name type="common">Zebra mussel</name>
    <name type="synonym">Mytilus polymorpha</name>
    <dbReference type="NCBI Taxonomy" id="45954"/>
    <lineage>
        <taxon>Eukaryota</taxon>
        <taxon>Metazoa</taxon>
        <taxon>Spiralia</taxon>
        <taxon>Lophotrochozoa</taxon>
        <taxon>Mollusca</taxon>
        <taxon>Bivalvia</taxon>
        <taxon>Autobranchia</taxon>
        <taxon>Heteroconchia</taxon>
        <taxon>Euheterodonta</taxon>
        <taxon>Imparidentia</taxon>
        <taxon>Neoheterodontei</taxon>
        <taxon>Myida</taxon>
        <taxon>Dreissenoidea</taxon>
        <taxon>Dreissenidae</taxon>
        <taxon>Dreissena</taxon>
    </lineage>
</organism>
<proteinExistence type="inferred from homology"/>
<dbReference type="Pfam" id="PF20266">
    <property type="entry name" value="Mab-21_C"/>
    <property type="match status" value="1"/>
</dbReference>
<keyword evidence="8" id="KW-0460">Magnesium</keyword>
<dbReference type="Proteomes" id="UP000828390">
    <property type="component" value="Unassembled WGS sequence"/>
</dbReference>
<dbReference type="SMART" id="SM01265">
    <property type="entry name" value="Mab-21"/>
    <property type="match status" value="1"/>
</dbReference>
<dbReference type="GO" id="GO:0046872">
    <property type="term" value="F:metal ion binding"/>
    <property type="evidence" value="ECO:0007669"/>
    <property type="project" value="UniProtKB-KW"/>
</dbReference>
<keyword evidence="3" id="KW-0808">Transferase</keyword>
<protein>
    <submittedName>
        <fullName evidence="11">Uncharacterized protein</fullName>
    </submittedName>
</protein>
<accession>A0A9D4RP46</accession>
<comment type="caution">
    <text evidence="11">The sequence shown here is derived from an EMBL/GenBank/DDBJ whole genome shotgun (WGS) entry which is preliminary data.</text>
</comment>
<evidence type="ECO:0000259" key="10">
    <source>
        <dbReference type="Pfam" id="PF20266"/>
    </source>
</evidence>
<keyword evidence="5" id="KW-0479">Metal-binding</keyword>
<dbReference type="GO" id="GO:0005524">
    <property type="term" value="F:ATP binding"/>
    <property type="evidence" value="ECO:0007669"/>
    <property type="project" value="UniProtKB-KW"/>
</dbReference>
<evidence type="ECO:0000259" key="9">
    <source>
        <dbReference type="Pfam" id="PF03281"/>
    </source>
</evidence>
<evidence type="ECO:0000256" key="6">
    <source>
        <dbReference type="ARBA" id="ARBA00022741"/>
    </source>
</evidence>
<reference evidence="11" key="1">
    <citation type="journal article" date="2019" name="bioRxiv">
        <title>The Genome of the Zebra Mussel, Dreissena polymorpha: A Resource for Invasive Species Research.</title>
        <authorList>
            <person name="McCartney M.A."/>
            <person name="Auch B."/>
            <person name="Kono T."/>
            <person name="Mallez S."/>
            <person name="Zhang Y."/>
            <person name="Obille A."/>
            <person name="Becker A."/>
            <person name="Abrahante J.E."/>
            <person name="Garbe J."/>
            <person name="Badalamenti J.P."/>
            <person name="Herman A."/>
            <person name="Mangelson H."/>
            <person name="Liachko I."/>
            <person name="Sullivan S."/>
            <person name="Sone E.D."/>
            <person name="Koren S."/>
            <person name="Silverstein K.A.T."/>
            <person name="Beckman K.B."/>
            <person name="Gohl D.M."/>
        </authorList>
    </citation>
    <scope>NUCLEOTIDE SEQUENCE</scope>
    <source>
        <strain evidence="11">Duluth1</strain>
        <tissue evidence="11">Whole animal</tissue>
    </source>
</reference>
<dbReference type="PANTHER" id="PTHR10656:SF42">
    <property type="entry name" value="CYCLIC GMP-AMP SYNTHASE-LIKE PROTEIN-RELATED"/>
    <property type="match status" value="1"/>
</dbReference>
<feature type="domain" description="Mab-21-like HhH/H2TH-like" evidence="10">
    <location>
        <begin position="240"/>
        <end position="327"/>
    </location>
</feature>